<dbReference type="PANTHER" id="PTHR38040:SF1">
    <property type="entry name" value="UBIQUINONE BIOSYNTHESIS ACCESSORY FACTOR UBIK"/>
    <property type="match status" value="1"/>
</dbReference>
<protein>
    <recommendedName>
        <fullName evidence="3">Ubiquinone biosynthesis accessory factor UbiK</fullName>
    </recommendedName>
</protein>
<organism evidence="2">
    <name type="scientific">marine metagenome</name>
    <dbReference type="NCBI Taxonomy" id="408172"/>
    <lineage>
        <taxon>unclassified sequences</taxon>
        <taxon>metagenomes</taxon>
        <taxon>ecological metagenomes</taxon>
    </lineage>
</organism>
<reference evidence="2" key="1">
    <citation type="submission" date="2018-05" db="EMBL/GenBank/DDBJ databases">
        <authorList>
            <person name="Lanie J.A."/>
            <person name="Ng W.-L."/>
            <person name="Kazmierczak K.M."/>
            <person name="Andrzejewski T.M."/>
            <person name="Davidsen T.M."/>
            <person name="Wayne K.J."/>
            <person name="Tettelin H."/>
            <person name="Glass J.I."/>
            <person name="Rusch D."/>
            <person name="Podicherti R."/>
            <person name="Tsui H.-C.T."/>
            <person name="Winkler M.E."/>
        </authorList>
    </citation>
    <scope>NUCLEOTIDE SEQUENCE</scope>
</reference>
<evidence type="ECO:0000256" key="1">
    <source>
        <dbReference type="SAM" id="Coils"/>
    </source>
</evidence>
<feature type="coiled-coil region" evidence="1">
    <location>
        <begin position="67"/>
        <end position="97"/>
    </location>
</feature>
<gene>
    <name evidence="2" type="ORF">METZ01_LOCUS105264</name>
</gene>
<dbReference type="AlphaFoldDB" id="A0A381WIT2"/>
<keyword evidence="1" id="KW-0175">Coiled coil</keyword>
<dbReference type="InterPro" id="IPR007475">
    <property type="entry name" value="UbiK"/>
</dbReference>
<dbReference type="EMBL" id="UINC01011943">
    <property type="protein sequence ID" value="SVA52410.1"/>
    <property type="molecule type" value="Genomic_DNA"/>
</dbReference>
<evidence type="ECO:0008006" key="3">
    <source>
        <dbReference type="Google" id="ProtNLM"/>
    </source>
</evidence>
<evidence type="ECO:0000313" key="2">
    <source>
        <dbReference type="EMBL" id="SVA52410.1"/>
    </source>
</evidence>
<name>A0A381WIT2_9ZZZZ</name>
<sequence>VNLLQSPDRHCVGLVKPLLNGVSWLMSLRRLAETIADALPSDIARDVRNNSRVVVQSALEKMDLVSREELDIQEKVLQRTRQKLEALEARVAELEEALRTQST</sequence>
<accession>A0A381WIT2</accession>
<proteinExistence type="inferred from homology"/>
<dbReference type="Pfam" id="PF04380">
    <property type="entry name" value="BMFP"/>
    <property type="match status" value="1"/>
</dbReference>
<dbReference type="HAMAP" id="MF_02216">
    <property type="entry name" value="UbiK"/>
    <property type="match status" value="1"/>
</dbReference>
<feature type="non-terminal residue" evidence="2">
    <location>
        <position position="1"/>
    </location>
</feature>
<dbReference type="PANTHER" id="PTHR38040">
    <property type="entry name" value="UBIQUINONE BIOSYNTHESIS ACCESSORY FACTOR UBIK"/>
    <property type="match status" value="1"/>
</dbReference>
<dbReference type="GO" id="GO:0005829">
    <property type="term" value="C:cytosol"/>
    <property type="evidence" value="ECO:0007669"/>
    <property type="project" value="TreeGrafter"/>
</dbReference>